<feature type="domain" description="DUF6906" evidence="1">
    <location>
        <begin position="66"/>
        <end position="113"/>
    </location>
</feature>
<gene>
    <name evidence="2" type="ORF">IIC_01733</name>
</gene>
<dbReference type="HOGENOM" id="CLU_2104005_0_0_9"/>
<evidence type="ECO:0000259" key="1">
    <source>
        <dbReference type="Pfam" id="PF21847"/>
    </source>
</evidence>
<protein>
    <recommendedName>
        <fullName evidence="1">DUF6906 domain-containing protein</fullName>
    </recommendedName>
</protein>
<proteinExistence type="predicted"/>
<accession>R8HSW7</accession>
<comment type="caution">
    <text evidence="2">The sequence shown here is derived from an EMBL/GenBank/DDBJ whole genome shotgun (WGS) entry which is preliminary data.</text>
</comment>
<reference evidence="2 3" key="1">
    <citation type="submission" date="2012-12" db="EMBL/GenBank/DDBJ databases">
        <title>The Genome Sequence of Bacillus cereus VD021.</title>
        <authorList>
            <consortium name="The Broad Institute Genome Sequencing Platform"/>
            <consortium name="The Broad Institute Genome Sequencing Center for Infectious Disease"/>
            <person name="Feldgarden M."/>
            <person name="Van der Auwera G.A."/>
            <person name="Mahillon J."/>
            <person name="Duprez V."/>
            <person name="Timmery S."/>
            <person name="Mattelet C."/>
            <person name="Dierick K."/>
            <person name="Sun M."/>
            <person name="Yu Z."/>
            <person name="Zhu L."/>
            <person name="Hu X."/>
            <person name="Shank E.B."/>
            <person name="Swiecicka I."/>
            <person name="Hansen B.M."/>
            <person name="Andrup L."/>
            <person name="Walker B."/>
            <person name="Young S.K."/>
            <person name="Zeng Q."/>
            <person name="Gargeya S."/>
            <person name="Fitzgerald M."/>
            <person name="Haas B."/>
            <person name="Abouelleil A."/>
            <person name="Alvarado L."/>
            <person name="Arachchi H.M."/>
            <person name="Berlin A.M."/>
            <person name="Chapman S.B."/>
            <person name="Dewar J."/>
            <person name="Goldberg J."/>
            <person name="Griggs A."/>
            <person name="Gujja S."/>
            <person name="Hansen M."/>
            <person name="Howarth C."/>
            <person name="Imamovic A."/>
            <person name="Larimer J."/>
            <person name="McCowan C."/>
            <person name="Murphy C."/>
            <person name="Neiman D."/>
            <person name="Pearson M."/>
            <person name="Priest M."/>
            <person name="Roberts A."/>
            <person name="Saif S."/>
            <person name="Shea T."/>
            <person name="Sisk P."/>
            <person name="Sykes S."/>
            <person name="Wortman J."/>
            <person name="Nusbaum C."/>
            <person name="Birren B."/>
        </authorList>
    </citation>
    <scope>NUCLEOTIDE SEQUENCE [LARGE SCALE GENOMIC DNA]</scope>
    <source>
        <strain evidence="2 3">VD021</strain>
    </source>
</reference>
<dbReference type="PATRIC" id="fig|1053224.3.peg.1761"/>
<dbReference type="Pfam" id="PF21847">
    <property type="entry name" value="DUF6906"/>
    <property type="match status" value="1"/>
</dbReference>
<evidence type="ECO:0000313" key="2">
    <source>
        <dbReference type="EMBL" id="EOO75990.1"/>
    </source>
</evidence>
<organism evidence="2 3">
    <name type="scientific">Bacillus cereus VD021</name>
    <dbReference type="NCBI Taxonomy" id="1053224"/>
    <lineage>
        <taxon>Bacteria</taxon>
        <taxon>Bacillati</taxon>
        <taxon>Bacillota</taxon>
        <taxon>Bacilli</taxon>
        <taxon>Bacillales</taxon>
        <taxon>Bacillaceae</taxon>
        <taxon>Bacillus</taxon>
        <taxon>Bacillus cereus group</taxon>
    </lineage>
</organism>
<sequence>MANPSCKIVFNKEQWQFIYDVVAEGVKKYGIEAFKAPEGYDPSKQSMTSVKRPTKRKNIKGEELAKNGNNPTKKEKLLIKLHNLNPDNWLVYKKVDNKLHLVHRNTCTTRVIQSA</sequence>
<name>R8HSW7_BACCE</name>
<dbReference type="AlphaFoldDB" id="R8HSW7"/>
<evidence type="ECO:0000313" key="3">
    <source>
        <dbReference type="Proteomes" id="UP000014040"/>
    </source>
</evidence>
<dbReference type="Proteomes" id="UP000014040">
    <property type="component" value="Unassembled WGS sequence"/>
</dbReference>
<dbReference type="EMBL" id="AHES01000013">
    <property type="protein sequence ID" value="EOO75990.1"/>
    <property type="molecule type" value="Genomic_DNA"/>
</dbReference>
<dbReference type="InterPro" id="IPR054201">
    <property type="entry name" value="DUF6906"/>
</dbReference>